<dbReference type="AlphaFoldDB" id="A0A9W6Q1K6"/>
<name>A0A9W6Q1K6_9ACTN</name>
<protein>
    <recommendedName>
        <fullName evidence="1">Mycothiol-dependent maleylpyruvate isomerase metal-binding domain-containing protein</fullName>
    </recommendedName>
</protein>
<accession>A0A9W6Q1K6</accession>
<dbReference type="InterPro" id="IPR034660">
    <property type="entry name" value="DinB/YfiT-like"/>
</dbReference>
<evidence type="ECO:0000313" key="2">
    <source>
        <dbReference type="EMBL" id="GLW66939.1"/>
    </source>
</evidence>
<feature type="domain" description="Mycothiol-dependent maleylpyruvate isomerase metal-binding" evidence="1">
    <location>
        <begin position="54"/>
        <end position="155"/>
    </location>
</feature>
<evidence type="ECO:0000313" key="3">
    <source>
        <dbReference type="Proteomes" id="UP001165124"/>
    </source>
</evidence>
<comment type="caution">
    <text evidence="2">The sequence shown here is derived from an EMBL/GenBank/DDBJ whole genome shotgun (WGS) entry which is preliminary data.</text>
</comment>
<dbReference type="Proteomes" id="UP001165124">
    <property type="component" value="Unassembled WGS sequence"/>
</dbReference>
<dbReference type="EMBL" id="BSRZ01000018">
    <property type="protein sequence ID" value="GLW66939.1"/>
    <property type="molecule type" value="Genomic_DNA"/>
</dbReference>
<organism evidence="2 3">
    <name type="scientific">Actinomadura rubrobrunea</name>
    <dbReference type="NCBI Taxonomy" id="115335"/>
    <lineage>
        <taxon>Bacteria</taxon>
        <taxon>Bacillati</taxon>
        <taxon>Actinomycetota</taxon>
        <taxon>Actinomycetes</taxon>
        <taxon>Streptosporangiales</taxon>
        <taxon>Thermomonosporaceae</taxon>
        <taxon>Actinomadura</taxon>
    </lineage>
</organism>
<proteinExistence type="predicted"/>
<evidence type="ECO:0000259" key="1">
    <source>
        <dbReference type="Pfam" id="PF11716"/>
    </source>
</evidence>
<keyword evidence="3" id="KW-1185">Reference proteome</keyword>
<dbReference type="InterPro" id="IPR024344">
    <property type="entry name" value="MDMPI_metal-binding"/>
</dbReference>
<gene>
    <name evidence="2" type="ORF">Arub01_51830</name>
</gene>
<dbReference type="SUPFAM" id="SSF109854">
    <property type="entry name" value="DinB/YfiT-like putative metalloenzymes"/>
    <property type="match status" value="1"/>
</dbReference>
<reference evidence="2" key="1">
    <citation type="submission" date="2023-02" db="EMBL/GenBank/DDBJ databases">
        <title>Actinomadura rubrobrunea NBRC 14622.</title>
        <authorList>
            <person name="Ichikawa N."/>
            <person name="Sato H."/>
            <person name="Tonouchi N."/>
        </authorList>
    </citation>
    <scope>NUCLEOTIDE SEQUENCE</scope>
    <source>
        <strain evidence="2">NBRC 14622</strain>
    </source>
</reference>
<dbReference type="Pfam" id="PF11716">
    <property type="entry name" value="MDMPI_N"/>
    <property type="match status" value="1"/>
</dbReference>
<sequence length="185" mass="20715">MTTGAHGILPIHEARRRTVTDRRLLAAKVENLAEDELVAPYRVRGGPLGDFCDSLRDLVAHVMMWDEISLAVLTEARFGRVHWSLDERWETPSSGQALNLAGVMAGRELPVELLLHRFEAVCDALNDELSRYDEEQWTAPFPLDHPKATSTGAFAQYVLSIPDQSPYWHAAIHLGELAVMSEKES</sequence>
<dbReference type="GO" id="GO:0046872">
    <property type="term" value="F:metal ion binding"/>
    <property type="evidence" value="ECO:0007669"/>
    <property type="project" value="InterPro"/>
</dbReference>
<dbReference type="RefSeq" id="WP_146150376.1">
    <property type="nucleotide sequence ID" value="NZ_BSRZ01000018.1"/>
</dbReference>
<dbReference type="Gene3D" id="1.20.120.450">
    <property type="entry name" value="dinb family like domain"/>
    <property type="match status" value="1"/>
</dbReference>